<feature type="transmembrane region" description="Helical" evidence="6">
    <location>
        <begin position="15"/>
        <end position="33"/>
    </location>
</feature>
<dbReference type="GO" id="GO:0005886">
    <property type="term" value="C:plasma membrane"/>
    <property type="evidence" value="ECO:0007669"/>
    <property type="project" value="UniProtKB-SubCell"/>
</dbReference>
<feature type="transmembrane region" description="Helical" evidence="6">
    <location>
        <begin position="200"/>
        <end position="220"/>
    </location>
</feature>
<dbReference type="InterPro" id="IPR051211">
    <property type="entry name" value="PG_lysyltransferase"/>
</dbReference>
<dbReference type="InterPro" id="IPR016181">
    <property type="entry name" value="Acyl_CoA_acyltransferase"/>
</dbReference>
<evidence type="ECO:0000256" key="4">
    <source>
        <dbReference type="ARBA" id="ARBA00022989"/>
    </source>
</evidence>
<evidence type="ECO:0000256" key="3">
    <source>
        <dbReference type="ARBA" id="ARBA00022692"/>
    </source>
</evidence>
<dbReference type="EMBL" id="WUMU01000004">
    <property type="protein sequence ID" value="MXN17491.1"/>
    <property type="molecule type" value="Genomic_DNA"/>
</dbReference>
<evidence type="ECO:0000256" key="2">
    <source>
        <dbReference type="ARBA" id="ARBA00022475"/>
    </source>
</evidence>
<dbReference type="GO" id="GO:0055091">
    <property type="term" value="P:phospholipid homeostasis"/>
    <property type="evidence" value="ECO:0007669"/>
    <property type="project" value="TreeGrafter"/>
</dbReference>
<feature type="transmembrane region" description="Helical" evidence="6">
    <location>
        <begin position="161"/>
        <end position="180"/>
    </location>
</feature>
<dbReference type="Proteomes" id="UP000477911">
    <property type="component" value="Unassembled WGS sequence"/>
</dbReference>
<keyword evidence="5 6" id="KW-0472">Membrane</keyword>
<keyword evidence="4 6" id="KW-1133">Transmembrane helix</keyword>
<comment type="subcellular location">
    <subcellularLocation>
        <location evidence="1">Cell membrane</location>
        <topology evidence="1">Multi-pass membrane protein</topology>
    </subcellularLocation>
</comment>
<name>A0A6L7G076_9RHOB</name>
<dbReference type="PANTHER" id="PTHR34697:SF2">
    <property type="entry name" value="PHOSPHATIDYLGLYCEROL LYSYLTRANSFERASE"/>
    <property type="match status" value="1"/>
</dbReference>
<protein>
    <submittedName>
        <fullName evidence="8">DUF2156 domain-containing protein</fullName>
    </submittedName>
</protein>
<dbReference type="AlphaFoldDB" id="A0A6L7G076"/>
<comment type="caution">
    <text evidence="8">The sequence shown here is derived from an EMBL/GenBank/DDBJ whole genome shotgun (WGS) entry which is preliminary data.</text>
</comment>
<feature type="transmembrane region" description="Helical" evidence="6">
    <location>
        <begin position="53"/>
        <end position="71"/>
    </location>
</feature>
<evidence type="ECO:0000256" key="6">
    <source>
        <dbReference type="SAM" id="Phobius"/>
    </source>
</evidence>
<sequence length="619" mass="66331">MTMAIAGRKGPAKAWLRYALPLGIGGLCLWLLTGRLSGLDPALIWEAFRAVRPGQWLAAIAATAISFWALGRYDAVIHRHLRTGIGPLEAQVSGASAIALAQLLGLGVLTGALVRWRLLPVLGPLRAAQVTAAVSVSFLISWALITALACLVLAPHLLPGWMLLSALAGVFLLPALALFLPELRLARWRFRLPSLHAMAAISLFAALDTAAAGAAMYALLPAPPPFPTFLPVFLLALGAGLFGGTPGGVGPFELTLLALLPALPEPELLAAVLAFRLVYYALPALAAAPQLLRPRERATDARAHVPRRVPELLLLHAPRSESGVARQNGARLLGETRNGALCIDTPQTLTLLFDPLTGPLDTLLPRLHRAARASNRLAVVYKCSPRQAILARRAGWKLARVADEAVIDAAGFQIDTPRHRQLRRKLRHAEKAGIRIRRPLDLPLADMARLDSAWKDSHGLARGLSTGRFAPSYVARQRVYCAEQDSQLVAFVTFHANTREYCLDLMRHGPDLPDGTMHALVVAAIHDAAAEGVPLSLAAMPAREVREHPRLARLRARIARSSGGDGLCRFKDSFAPRRQPLYMAAPSPAALVLAAVDLALAMRRPAGAGDPLSTGDEAS</sequence>
<evidence type="ECO:0000256" key="1">
    <source>
        <dbReference type="ARBA" id="ARBA00004651"/>
    </source>
</evidence>
<keyword evidence="9" id="KW-1185">Reference proteome</keyword>
<evidence type="ECO:0000256" key="5">
    <source>
        <dbReference type="ARBA" id="ARBA00023136"/>
    </source>
</evidence>
<organism evidence="8 9">
    <name type="scientific">Pseudooceanicola albus</name>
    <dbReference type="NCBI Taxonomy" id="2692189"/>
    <lineage>
        <taxon>Bacteria</taxon>
        <taxon>Pseudomonadati</taxon>
        <taxon>Pseudomonadota</taxon>
        <taxon>Alphaproteobacteria</taxon>
        <taxon>Rhodobacterales</taxon>
        <taxon>Paracoccaceae</taxon>
        <taxon>Pseudooceanicola</taxon>
    </lineage>
</organism>
<dbReference type="SUPFAM" id="SSF55729">
    <property type="entry name" value="Acyl-CoA N-acyltransferases (Nat)"/>
    <property type="match status" value="1"/>
</dbReference>
<proteinExistence type="predicted"/>
<accession>A0A6L7G076</accession>
<keyword evidence="2" id="KW-1003">Cell membrane</keyword>
<feature type="transmembrane region" description="Helical" evidence="6">
    <location>
        <begin position="229"/>
        <end position="248"/>
    </location>
</feature>
<dbReference type="Pfam" id="PF09924">
    <property type="entry name" value="LPG_synthase_C"/>
    <property type="match status" value="1"/>
</dbReference>
<keyword evidence="3 6" id="KW-0812">Transmembrane</keyword>
<evidence type="ECO:0000259" key="7">
    <source>
        <dbReference type="Pfam" id="PF09924"/>
    </source>
</evidence>
<feature type="transmembrane region" description="Helical" evidence="6">
    <location>
        <begin position="134"/>
        <end position="154"/>
    </location>
</feature>
<feature type="domain" description="Phosphatidylglycerol lysyltransferase C-terminal" evidence="7">
    <location>
        <begin position="344"/>
        <end position="584"/>
    </location>
</feature>
<dbReference type="GO" id="GO:0016755">
    <property type="term" value="F:aminoacyltransferase activity"/>
    <property type="evidence" value="ECO:0007669"/>
    <property type="project" value="TreeGrafter"/>
</dbReference>
<dbReference type="InterPro" id="IPR024320">
    <property type="entry name" value="LPG_synthase_C"/>
</dbReference>
<reference evidence="8 9" key="1">
    <citation type="submission" date="2019-12" db="EMBL/GenBank/DDBJ databases">
        <authorList>
            <person name="Li M."/>
        </authorList>
    </citation>
    <scope>NUCLEOTIDE SEQUENCE [LARGE SCALE GENOMIC DNA]</scope>
    <source>
        <strain evidence="8 9">GBMRC 2024</strain>
    </source>
</reference>
<feature type="transmembrane region" description="Helical" evidence="6">
    <location>
        <begin position="92"/>
        <end position="114"/>
    </location>
</feature>
<evidence type="ECO:0000313" key="9">
    <source>
        <dbReference type="Proteomes" id="UP000477911"/>
    </source>
</evidence>
<dbReference type="PANTHER" id="PTHR34697">
    <property type="entry name" value="PHOSPHATIDYLGLYCEROL LYSYLTRANSFERASE"/>
    <property type="match status" value="1"/>
</dbReference>
<gene>
    <name evidence="8" type="ORF">GR170_06575</name>
</gene>
<evidence type="ECO:0000313" key="8">
    <source>
        <dbReference type="EMBL" id="MXN17491.1"/>
    </source>
</evidence>